<dbReference type="SUPFAM" id="SSF52029">
    <property type="entry name" value="GroEL apical domain-like"/>
    <property type="match status" value="1"/>
</dbReference>
<evidence type="ECO:0000313" key="6">
    <source>
        <dbReference type="EMBL" id="PUA34098.1"/>
    </source>
</evidence>
<evidence type="ECO:0000256" key="3">
    <source>
        <dbReference type="ARBA" id="ARBA00022840"/>
    </source>
</evidence>
<dbReference type="EMBL" id="NDWU01000003">
    <property type="protein sequence ID" value="PUA34098.1"/>
    <property type="molecule type" value="Genomic_DNA"/>
</dbReference>
<keyword evidence="3 5" id="KW-0067">ATP-binding</keyword>
<dbReference type="AlphaFoldDB" id="A0A2R7Y975"/>
<dbReference type="PRINTS" id="PR00304">
    <property type="entry name" value="TCOMPLEXTCP1"/>
</dbReference>
<dbReference type="Gene3D" id="3.30.260.10">
    <property type="entry name" value="TCP-1-like chaperonin intermediate domain"/>
    <property type="match status" value="1"/>
</dbReference>
<evidence type="ECO:0000313" key="7">
    <source>
        <dbReference type="Proteomes" id="UP000244066"/>
    </source>
</evidence>
<accession>A0A2R7Y975</accession>
<dbReference type="SUPFAM" id="SSF54849">
    <property type="entry name" value="GroEL-intermediate domain like"/>
    <property type="match status" value="1"/>
</dbReference>
<dbReference type="SUPFAM" id="SSF48592">
    <property type="entry name" value="GroEL equatorial domain-like"/>
    <property type="match status" value="1"/>
</dbReference>
<dbReference type="PANTHER" id="PTHR11353">
    <property type="entry name" value="CHAPERONIN"/>
    <property type="match status" value="1"/>
</dbReference>
<organism evidence="6 7">
    <name type="scientific">Candidatus Terraquivivens tikiterensis</name>
    <dbReference type="NCBI Taxonomy" id="1980982"/>
    <lineage>
        <taxon>Archaea</taxon>
        <taxon>Nitrososphaerota</taxon>
        <taxon>Candidatus Wolframiiraptoraceae</taxon>
        <taxon>Candidatus Terraquivivens</taxon>
    </lineage>
</organism>
<dbReference type="Gene3D" id="1.10.560.10">
    <property type="entry name" value="GroEL-like equatorial domain"/>
    <property type="match status" value="1"/>
</dbReference>
<dbReference type="InterPro" id="IPR017998">
    <property type="entry name" value="Chaperone_TCP-1"/>
</dbReference>
<keyword evidence="4 5" id="KW-0143">Chaperone</keyword>
<sequence>MSAFANEVRGRDFVPTFPHRLVLEKIDRGYAKLAKIDQRMLPLAHESVPEPTIYIDGKPVSVFSIGSDMKLGEDAQAEKFSAVRWMTEFVSGLYGPVRMSKLVTDEHGLRYLASDLRTVLKKVGLAHPIAQLMAGAGLTMSKTVGDGAVYTILLGGKILERCWELLLKGLKTPILLEGLLDALRVSLEMTEKLSIDASCQRESMLKLIMEATVLNRLPEHVRHRLASIIQRVVEVVGIEGLTSADVDKAIDVKSVERGTLIDSFVLDGVAVFKEMAHPGMPKRLEATRVAVLKDELRVREKIGRQLNYSVELGDDVGLRNLLDSKNEYIANMVKKIVGLKVGFVVVEKGADPIAIEQLASAGIAAIYGLPHPEVELIARAVGALPVSVKLLEEPDLGWAGIVEEVDLDGKRAVFIHKCNRPKSVTIVLKGVTSLLQSDVERVIKHSLPIFSLIGSGCKVVYGGGAFEVELSLRLREYAESIPDRRQLVVKAVADAFEDVVSTLSTNLGQDSIEVLSILRSEHASGKVDACVSSRGGVASAKELGLYELTAVKQQAIKTAFELAYTVLRIDGIITGRKLSEPEYYYVKRIRGTSPERLRELKKEYGLETVE</sequence>
<gene>
    <name evidence="6" type="ORF">B9J98_01580</name>
</gene>
<dbReference type="Gene3D" id="3.50.7.10">
    <property type="entry name" value="GroEL"/>
    <property type="match status" value="1"/>
</dbReference>
<dbReference type="InterPro" id="IPR027409">
    <property type="entry name" value="GroEL-like_apical_dom_sf"/>
</dbReference>
<reference evidence="6 7" key="1">
    <citation type="submission" date="2017-04" db="EMBL/GenBank/DDBJ databases">
        <title>Draft Aigarchaeota genome from a New Zealand hot spring.</title>
        <authorList>
            <person name="Reysenbach A.-L."/>
            <person name="Donaho J.A."/>
            <person name="Gerhart J."/>
            <person name="Kelley J.F."/>
            <person name="Kouba K."/>
            <person name="Podar M."/>
            <person name="Stott M."/>
        </authorList>
    </citation>
    <scope>NUCLEOTIDE SEQUENCE [LARGE SCALE GENOMIC DNA]</scope>
    <source>
        <strain evidence="6">NZ13_MG1</strain>
    </source>
</reference>
<evidence type="ECO:0000256" key="4">
    <source>
        <dbReference type="ARBA" id="ARBA00023186"/>
    </source>
</evidence>
<dbReference type="InterPro" id="IPR002423">
    <property type="entry name" value="Cpn60/GroEL/TCP-1"/>
</dbReference>
<protein>
    <submittedName>
        <fullName evidence="6">Uncharacterized protein</fullName>
    </submittedName>
</protein>
<evidence type="ECO:0000256" key="1">
    <source>
        <dbReference type="ARBA" id="ARBA00008020"/>
    </source>
</evidence>
<dbReference type="Proteomes" id="UP000244066">
    <property type="component" value="Unassembled WGS sequence"/>
</dbReference>
<dbReference type="GO" id="GO:0140662">
    <property type="term" value="F:ATP-dependent protein folding chaperone"/>
    <property type="evidence" value="ECO:0007669"/>
    <property type="project" value="InterPro"/>
</dbReference>
<keyword evidence="2 5" id="KW-0547">Nucleotide-binding</keyword>
<dbReference type="InterPro" id="IPR027410">
    <property type="entry name" value="TCP-1-like_intermed_sf"/>
</dbReference>
<evidence type="ECO:0000256" key="2">
    <source>
        <dbReference type="ARBA" id="ARBA00022741"/>
    </source>
</evidence>
<proteinExistence type="inferred from homology"/>
<dbReference type="GO" id="GO:0005524">
    <property type="term" value="F:ATP binding"/>
    <property type="evidence" value="ECO:0007669"/>
    <property type="project" value="UniProtKB-KW"/>
</dbReference>
<name>A0A2R7Y975_9ARCH</name>
<comment type="similarity">
    <text evidence="1 5">Belongs to the TCP-1 chaperonin family.</text>
</comment>
<comment type="caution">
    <text evidence="6">The sequence shown here is derived from an EMBL/GenBank/DDBJ whole genome shotgun (WGS) entry which is preliminary data.</text>
</comment>
<evidence type="ECO:0000256" key="5">
    <source>
        <dbReference type="RuleBase" id="RU004187"/>
    </source>
</evidence>
<dbReference type="InterPro" id="IPR027413">
    <property type="entry name" value="GROEL-like_equatorial_sf"/>
</dbReference>
<dbReference type="Pfam" id="PF00118">
    <property type="entry name" value="Cpn60_TCP1"/>
    <property type="match status" value="1"/>
</dbReference>